<name>A0A0F9SFR5_9ZZZZ</name>
<organism evidence="1">
    <name type="scientific">marine sediment metagenome</name>
    <dbReference type="NCBI Taxonomy" id="412755"/>
    <lineage>
        <taxon>unclassified sequences</taxon>
        <taxon>metagenomes</taxon>
        <taxon>ecological metagenomes</taxon>
    </lineage>
</organism>
<accession>A0A0F9SFR5</accession>
<gene>
    <name evidence="1" type="ORF">LCGC14_0780210</name>
</gene>
<proteinExistence type="predicted"/>
<dbReference type="EMBL" id="LAZR01002012">
    <property type="protein sequence ID" value="KKN35786.1"/>
    <property type="molecule type" value="Genomic_DNA"/>
</dbReference>
<reference evidence="1" key="1">
    <citation type="journal article" date="2015" name="Nature">
        <title>Complex archaea that bridge the gap between prokaryotes and eukaryotes.</title>
        <authorList>
            <person name="Spang A."/>
            <person name="Saw J.H."/>
            <person name="Jorgensen S.L."/>
            <person name="Zaremba-Niedzwiedzka K."/>
            <person name="Martijn J."/>
            <person name="Lind A.E."/>
            <person name="van Eijk R."/>
            <person name="Schleper C."/>
            <person name="Guy L."/>
            <person name="Ettema T.J."/>
        </authorList>
    </citation>
    <scope>NUCLEOTIDE SEQUENCE</scope>
</reference>
<comment type="caution">
    <text evidence="1">The sequence shown here is derived from an EMBL/GenBank/DDBJ whole genome shotgun (WGS) entry which is preliminary data.</text>
</comment>
<sequence>MCDEGDQLTITLIKDWSIDGKSKVIAKAHKYLNEGKGHWIKKHLGEE</sequence>
<evidence type="ECO:0000313" key="1">
    <source>
        <dbReference type="EMBL" id="KKN35786.1"/>
    </source>
</evidence>
<dbReference type="AlphaFoldDB" id="A0A0F9SFR5"/>
<protein>
    <submittedName>
        <fullName evidence="1">Uncharacterized protein</fullName>
    </submittedName>
</protein>